<protein>
    <submittedName>
        <fullName evidence="2">Uncharacterized protein</fullName>
    </submittedName>
</protein>
<feature type="region of interest" description="Disordered" evidence="1">
    <location>
        <begin position="1"/>
        <end position="81"/>
    </location>
</feature>
<proteinExistence type="predicted"/>
<dbReference type="Proteomes" id="UP001378188">
    <property type="component" value="Unassembled WGS sequence"/>
</dbReference>
<comment type="caution">
    <text evidence="2">The sequence shown here is derived from an EMBL/GenBank/DDBJ whole genome shotgun (WGS) entry which is preliminary data.</text>
</comment>
<dbReference type="EMBL" id="JAZHOF010000006">
    <property type="protein sequence ID" value="MEJ8573125.1"/>
    <property type="molecule type" value="Genomic_DNA"/>
</dbReference>
<feature type="compositionally biased region" description="Basic and acidic residues" evidence="1">
    <location>
        <begin position="32"/>
        <end position="46"/>
    </location>
</feature>
<evidence type="ECO:0000256" key="1">
    <source>
        <dbReference type="SAM" id="MobiDB-lite"/>
    </source>
</evidence>
<dbReference type="AlphaFoldDB" id="A0AAW9RY20"/>
<feature type="compositionally biased region" description="Basic and acidic residues" evidence="1">
    <location>
        <begin position="64"/>
        <end position="81"/>
    </location>
</feature>
<gene>
    <name evidence="2" type="ORF">V3328_16655</name>
</gene>
<dbReference type="RefSeq" id="WP_340330814.1">
    <property type="nucleotide sequence ID" value="NZ_JAZHOF010000006.1"/>
</dbReference>
<accession>A0AAW9RY20</accession>
<name>A0AAW9RY20_9HYPH</name>
<organism evidence="2 3">
    <name type="scientific">Microbaculum marinum</name>
    <dbReference type="NCBI Taxonomy" id="1764581"/>
    <lineage>
        <taxon>Bacteria</taxon>
        <taxon>Pseudomonadati</taxon>
        <taxon>Pseudomonadota</taxon>
        <taxon>Alphaproteobacteria</taxon>
        <taxon>Hyphomicrobiales</taxon>
        <taxon>Tepidamorphaceae</taxon>
        <taxon>Microbaculum</taxon>
    </lineage>
</organism>
<evidence type="ECO:0000313" key="3">
    <source>
        <dbReference type="Proteomes" id="UP001378188"/>
    </source>
</evidence>
<sequence length="81" mass="9048">MKTTPRPTAPYPPTPAARRPEQRLETGMPPRLEGRFKDSWLRDGRDTAAGPRRGGGTAADTDCGDLRRAPRPEPRVSRRVR</sequence>
<keyword evidence="3" id="KW-1185">Reference proteome</keyword>
<reference evidence="2 3" key="1">
    <citation type="submission" date="2024-02" db="EMBL/GenBank/DDBJ databases">
        <title>Genome analysis and characterization of Microbaculum marinisediminis sp. nov., isolated from marine sediment.</title>
        <authorList>
            <person name="Du Z.-J."/>
            <person name="Ye Y.-Q."/>
            <person name="Zhang Z.-R."/>
            <person name="Yuan S.-M."/>
            <person name="Zhang X.-Y."/>
        </authorList>
    </citation>
    <scope>NUCLEOTIDE SEQUENCE [LARGE SCALE GENOMIC DNA]</scope>
    <source>
        <strain evidence="2 3">SDUM1044001</strain>
    </source>
</reference>
<evidence type="ECO:0000313" key="2">
    <source>
        <dbReference type="EMBL" id="MEJ8573125.1"/>
    </source>
</evidence>